<accession>A0A2S5GCW5</accession>
<dbReference type="AlphaFoldDB" id="A0A2S5GCW5"/>
<proteinExistence type="predicted"/>
<protein>
    <submittedName>
        <fullName evidence="3">Macrolide 2'-phosphotransferase</fullName>
    </submittedName>
</protein>
<keyword evidence="3" id="KW-0808">Transferase</keyword>
<dbReference type="InterPro" id="IPR051678">
    <property type="entry name" value="AGP_Transferase"/>
</dbReference>
<dbReference type="Proteomes" id="UP000239047">
    <property type="component" value="Unassembled WGS sequence"/>
</dbReference>
<keyword evidence="4" id="KW-1185">Reference proteome</keyword>
<evidence type="ECO:0000313" key="3">
    <source>
        <dbReference type="EMBL" id="PPA70850.1"/>
    </source>
</evidence>
<dbReference type="InterPro" id="IPR002575">
    <property type="entry name" value="Aminoglycoside_PTrfase"/>
</dbReference>
<dbReference type="EMBL" id="PREZ01000003">
    <property type="protein sequence ID" value="PPA70850.1"/>
    <property type="molecule type" value="Genomic_DNA"/>
</dbReference>
<dbReference type="Gene3D" id="3.90.1200.10">
    <property type="match status" value="1"/>
</dbReference>
<dbReference type="PANTHER" id="PTHR21310:SF15">
    <property type="entry name" value="AMINOGLYCOSIDE PHOSPHOTRANSFERASE DOMAIN-CONTAINING PROTEIN"/>
    <property type="match status" value="1"/>
</dbReference>
<dbReference type="PANTHER" id="PTHR21310">
    <property type="entry name" value="AMINOGLYCOSIDE PHOSPHOTRANSFERASE-RELATED-RELATED"/>
    <property type="match status" value="1"/>
</dbReference>
<dbReference type="OrthoDB" id="3806873at2"/>
<sequence>MTISKEKIIKLAGENGIELKESALKFNESGLDFLVVFGEDSKGENWVLRIPRREDVLPSTKIEKQALDFIEPKLSVQAPKWVVWTDELIAYKQLTGVPVGTIDHEAMAYTWEIDEKNVPELFTETLALAMVSLHGINLDDAREAGLKVENAEEMRAEMKSRMEKVKAEFGVSDQLWEQWQRWVNNDSLWPAKTGVIHGDLHAGHILIDDEARVTGFIDWTEAFVSDISKDFVAHYRTFGEQELKKLIMYYEKAGGCVWPNMAEHIIERTAAYPVEIAEFALKSGIEEYIQMTKEALGVPQNNRSKKQ</sequence>
<dbReference type="Gene3D" id="3.30.200.20">
    <property type="entry name" value="Phosphorylase Kinase, domain 1"/>
    <property type="match status" value="1"/>
</dbReference>
<comment type="caution">
    <text evidence="3">The sequence shown here is derived from an EMBL/GenBank/DDBJ whole genome shotgun (WGS) entry which is preliminary data.</text>
</comment>
<dbReference type="InterPro" id="IPR011009">
    <property type="entry name" value="Kinase-like_dom_sf"/>
</dbReference>
<evidence type="ECO:0000313" key="4">
    <source>
        <dbReference type="Proteomes" id="UP000239047"/>
    </source>
</evidence>
<feature type="domain" description="Aminoglycoside phosphotransferase" evidence="2">
    <location>
        <begin position="25"/>
        <end position="263"/>
    </location>
</feature>
<dbReference type="SUPFAM" id="SSF56112">
    <property type="entry name" value="Protein kinase-like (PK-like)"/>
    <property type="match status" value="1"/>
</dbReference>
<dbReference type="RefSeq" id="WP_104057600.1">
    <property type="nucleotide sequence ID" value="NZ_PREZ01000003.1"/>
</dbReference>
<keyword evidence="1" id="KW-0175">Coiled coil</keyword>
<evidence type="ECO:0000256" key="1">
    <source>
        <dbReference type="SAM" id="Coils"/>
    </source>
</evidence>
<dbReference type="GO" id="GO:0016740">
    <property type="term" value="F:transferase activity"/>
    <property type="evidence" value="ECO:0007669"/>
    <property type="project" value="UniProtKB-KW"/>
</dbReference>
<organism evidence="3 4">
    <name type="scientific">Jeotgalibacillus proteolyticus</name>
    <dbReference type="NCBI Taxonomy" id="2082395"/>
    <lineage>
        <taxon>Bacteria</taxon>
        <taxon>Bacillati</taxon>
        <taxon>Bacillota</taxon>
        <taxon>Bacilli</taxon>
        <taxon>Bacillales</taxon>
        <taxon>Caryophanaceae</taxon>
        <taxon>Jeotgalibacillus</taxon>
    </lineage>
</organism>
<dbReference type="CDD" id="cd05152">
    <property type="entry name" value="MPH2"/>
    <property type="match status" value="1"/>
</dbReference>
<evidence type="ECO:0000259" key="2">
    <source>
        <dbReference type="Pfam" id="PF01636"/>
    </source>
</evidence>
<dbReference type="Pfam" id="PF01636">
    <property type="entry name" value="APH"/>
    <property type="match status" value="1"/>
</dbReference>
<reference evidence="3 4" key="1">
    <citation type="submission" date="2018-02" db="EMBL/GenBank/DDBJ databases">
        <title>Jeotgalibacillus proteolyticum sp. nov. a protease producing bacterium isolated from ocean sediments of Laizhou Bay.</title>
        <authorList>
            <person name="Li Y."/>
        </authorList>
    </citation>
    <scope>NUCLEOTIDE SEQUENCE [LARGE SCALE GENOMIC DNA]</scope>
    <source>
        <strain evidence="3 4">22-7</strain>
    </source>
</reference>
<name>A0A2S5GCW5_9BACL</name>
<feature type="coiled-coil region" evidence="1">
    <location>
        <begin position="141"/>
        <end position="168"/>
    </location>
</feature>
<gene>
    <name evidence="3" type="ORF">C4B60_08650</name>
</gene>